<dbReference type="InterPro" id="IPR002191">
    <property type="entry name" value="Bac_export_3"/>
</dbReference>
<dbReference type="GO" id="GO:0009425">
    <property type="term" value="C:bacterial-type flagellum basal body"/>
    <property type="evidence" value="ECO:0007669"/>
    <property type="project" value="UniProtKB-SubCell"/>
</dbReference>
<keyword evidence="11" id="KW-1185">Reference proteome</keyword>
<dbReference type="GO" id="GO:0005886">
    <property type="term" value="C:plasma membrane"/>
    <property type="evidence" value="ECO:0007669"/>
    <property type="project" value="UniProtKB-SubCell"/>
</dbReference>
<evidence type="ECO:0000256" key="5">
    <source>
        <dbReference type="ARBA" id="ARBA00022692"/>
    </source>
</evidence>
<evidence type="ECO:0000256" key="7">
    <source>
        <dbReference type="ARBA" id="ARBA00023136"/>
    </source>
</evidence>
<organism evidence="10 11">
    <name type="scientific">Pseudidiomarina indica</name>
    <dbReference type="NCBI Taxonomy" id="1159017"/>
    <lineage>
        <taxon>Bacteria</taxon>
        <taxon>Pseudomonadati</taxon>
        <taxon>Pseudomonadota</taxon>
        <taxon>Gammaproteobacteria</taxon>
        <taxon>Alteromonadales</taxon>
        <taxon>Idiomarinaceae</taxon>
        <taxon>Pseudidiomarina</taxon>
    </lineage>
</organism>
<dbReference type="Proteomes" id="UP000199626">
    <property type="component" value="Unassembled WGS sequence"/>
</dbReference>
<evidence type="ECO:0000256" key="1">
    <source>
        <dbReference type="ARBA" id="ARBA00004651"/>
    </source>
</evidence>
<dbReference type="STRING" id="1159017.SAMN02927930_00993"/>
<accession>A0A1G6BY21</accession>
<name>A0A1G6BY21_9GAMM</name>
<dbReference type="PIRSF" id="PIRSF004669">
    <property type="entry name" value="FliQ"/>
    <property type="match status" value="1"/>
</dbReference>
<dbReference type="RefSeq" id="WP_092592368.1">
    <property type="nucleotide sequence ID" value="NZ_FMXN01000004.1"/>
</dbReference>
<dbReference type="OrthoDB" id="9806440at2"/>
<evidence type="ECO:0000256" key="8">
    <source>
        <dbReference type="ARBA" id="ARBA00023143"/>
    </source>
</evidence>
<reference evidence="11" key="1">
    <citation type="submission" date="2016-10" db="EMBL/GenBank/DDBJ databases">
        <authorList>
            <person name="Varghese N."/>
            <person name="Submissions S."/>
        </authorList>
    </citation>
    <scope>NUCLEOTIDE SEQUENCE [LARGE SCALE GENOMIC DNA]</scope>
    <source>
        <strain evidence="11">CGMCC 1.10824</strain>
    </source>
</reference>
<dbReference type="AlphaFoldDB" id="A0A1G6BY21"/>
<keyword evidence="10" id="KW-0966">Cell projection</keyword>
<dbReference type="InterPro" id="IPR006305">
    <property type="entry name" value="FliQ"/>
</dbReference>
<keyword evidence="4 9" id="KW-1003">Cell membrane</keyword>
<evidence type="ECO:0000313" key="10">
    <source>
        <dbReference type="EMBL" id="SDB25484.1"/>
    </source>
</evidence>
<dbReference type="Pfam" id="PF01313">
    <property type="entry name" value="Bac_export_3"/>
    <property type="match status" value="1"/>
</dbReference>
<comment type="similarity">
    <text evidence="2 9">Belongs to the FliQ/MopD/SpaQ family.</text>
</comment>
<dbReference type="GO" id="GO:0044780">
    <property type="term" value="P:bacterial-type flagellum assembly"/>
    <property type="evidence" value="ECO:0007669"/>
    <property type="project" value="InterPro"/>
</dbReference>
<gene>
    <name evidence="9" type="primary">fliQ</name>
    <name evidence="10" type="ORF">SAMN02927930_00993</name>
</gene>
<keyword evidence="6 9" id="KW-1133">Transmembrane helix</keyword>
<dbReference type="PANTHER" id="PTHR34040">
    <property type="entry name" value="FLAGELLAR BIOSYNTHETIC PROTEIN FLIQ"/>
    <property type="match status" value="1"/>
</dbReference>
<dbReference type="GO" id="GO:0009306">
    <property type="term" value="P:protein secretion"/>
    <property type="evidence" value="ECO:0007669"/>
    <property type="project" value="InterPro"/>
</dbReference>
<proteinExistence type="inferred from homology"/>
<keyword evidence="7 9" id="KW-0472">Membrane</keyword>
<keyword evidence="10" id="KW-0282">Flagellum</keyword>
<sequence>MTPEQVMTIAYQGMKLCLYLAGPLLLTALLLGLLISLFQAATQINEMTLSFIPKILGVLAMLVLIGPYLLQLLIDFTTRLFTNIPVMIQ</sequence>
<keyword evidence="8 9" id="KW-0975">Bacterial flagellum</keyword>
<evidence type="ECO:0000256" key="3">
    <source>
        <dbReference type="ARBA" id="ARBA00021718"/>
    </source>
</evidence>
<dbReference type="NCBIfam" id="TIGR01402">
    <property type="entry name" value="fliQ"/>
    <property type="match status" value="1"/>
</dbReference>
<feature type="transmembrane region" description="Helical" evidence="9">
    <location>
        <begin position="50"/>
        <end position="70"/>
    </location>
</feature>
<dbReference type="EMBL" id="FMXN01000004">
    <property type="protein sequence ID" value="SDB25484.1"/>
    <property type="molecule type" value="Genomic_DNA"/>
</dbReference>
<dbReference type="PRINTS" id="PR00952">
    <property type="entry name" value="TYPE3IMQPROT"/>
</dbReference>
<evidence type="ECO:0000256" key="2">
    <source>
        <dbReference type="ARBA" id="ARBA00006156"/>
    </source>
</evidence>
<evidence type="ECO:0000256" key="4">
    <source>
        <dbReference type="ARBA" id="ARBA00022475"/>
    </source>
</evidence>
<evidence type="ECO:0000256" key="9">
    <source>
        <dbReference type="RuleBase" id="RU364090"/>
    </source>
</evidence>
<comment type="subcellular location">
    <subcellularLocation>
        <location evidence="1 9">Cell membrane</location>
        <topology evidence="1">Multi-pass membrane protein</topology>
    </subcellularLocation>
    <subcellularLocation>
        <location evidence="9">Bacterial flagellum basal body</location>
    </subcellularLocation>
</comment>
<keyword evidence="10" id="KW-0969">Cilium</keyword>
<evidence type="ECO:0000313" key="11">
    <source>
        <dbReference type="Proteomes" id="UP000199626"/>
    </source>
</evidence>
<keyword evidence="5 9" id="KW-0812">Transmembrane</keyword>
<protein>
    <recommendedName>
        <fullName evidence="3 9">Flagellar biosynthetic protein FliQ</fullName>
    </recommendedName>
</protein>
<dbReference type="PANTHER" id="PTHR34040:SF2">
    <property type="entry name" value="FLAGELLAR BIOSYNTHETIC PROTEIN FLIQ"/>
    <property type="match status" value="1"/>
</dbReference>
<comment type="function">
    <text evidence="9">Role in flagellar biosynthesis.</text>
</comment>
<evidence type="ECO:0000256" key="6">
    <source>
        <dbReference type="ARBA" id="ARBA00022989"/>
    </source>
</evidence>